<evidence type="ECO:0000256" key="2">
    <source>
        <dbReference type="ARBA" id="ARBA00023125"/>
    </source>
</evidence>
<feature type="domain" description="Response regulatory" evidence="6">
    <location>
        <begin position="15"/>
        <end position="134"/>
    </location>
</feature>
<dbReference type="Pfam" id="PF00072">
    <property type="entry name" value="Response_reg"/>
    <property type="match status" value="1"/>
</dbReference>
<evidence type="ECO:0000256" key="1">
    <source>
        <dbReference type="ARBA" id="ARBA00023015"/>
    </source>
</evidence>
<keyword evidence="8" id="KW-1185">Reference proteome</keyword>
<dbReference type="Pfam" id="PF00196">
    <property type="entry name" value="GerE"/>
    <property type="match status" value="1"/>
</dbReference>
<dbReference type="GO" id="GO:0000160">
    <property type="term" value="P:phosphorelay signal transduction system"/>
    <property type="evidence" value="ECO:0007669"/>
    <property type="project" value="InterPro"/>
</dbReference>
<dbReference type="PROSITE" id="PS50043">
    <property type="entry name" value="HTH_LUXR_2"/>
    <property type="match status" value="1"/>
</dbReference>
<dbReference type="EMBL" id="FNGS01000014">
    <property type="protein sequence ID" value="SDN10182.1"/>
    <property type="molecule type" value="Genomic_DNA"/>
</dbReference>
<dbReference type="GO" id="GO:0003677">
    <property type="term" value="F:DNA binding"/>
    <property type="evidence" value="ECO:0007669"/>
    <property type="project" value="UniProtKB-KW"/>
</dbReference>
<protein>
    <submittedName>
        <fullName evidence="7">Two component transcriptional regulator, LuxR family</fullName>
    </submittedName>
</protein>
<dbReference type="SMART" id="SM00421">
    <property type="entry name" value="HTH_LUXR"/>
    <property type="match status" value="1"/>
</dbReference>
<dbReference type="STRING" id="563176.SAMN04488090_4989"/>
<dbReference type="SUPFAM" id="SSF46894">
    <property type="entry name" value="C-terminal effector domain of the bipartite response regulators"/>
    <property type="match status" value="1"/>
</dbReference>
<dbReference type="InterPro" id="IPR016032">
    <property type="entry name" value="Sig_transdc_resp-reg_C-effctor"/>
</dbReference>
<keyword evidence="2" id="KW-0238">DNA-binding</keyword>
<dbReference type="RefSeq" id="WP_093209226.1">
    <property type="nucleotide sequence ID" value="NZ_FNGS01000014.1"/>
</dbReference>
<dbReference type="InterPro" id="IPR001789">
    <property type="entry name" value="Sig_transdc_resp-reg_receiver"/>
</dbReference>
<dbReference type="CDD" id="cd06170">
    <property type="entry name" value="LuxR_C_like"/>
    <property type="match status" value="1"/>
</dbReference>
<keyword evidence="4" id="KW-0597">Phosphoprotein</keyword>
<dbReference type="SUPFAM" id="SSF52172">
    <property type="entry name" value="CheY-like"/>
    <property type="match status" value="1"/>
</dbReference>
<keyword evidence="1" id="KW-0805">Transcription regulation</keyword>
<evidence type="ECO:0000313" key="8">
    <source>
        <dbReference type="Proteomes" id="UP000198901"/>
    </source>
</evidence>
<evidence type="ECO:0000256" key="4">
    <source>
        <dbReference type="PROSITE-ProRule" id="PRU00169"/>
    </source>
</evidence>
<dbReference type="PANTHER" id="PTHR44688:SF16">
    <property type="entry name" value="DNA-BINDING TRANSCRIPTIONAL ACTIVATOR DEVR_DOSR"/>
    <property type="match status" value="1"/>
</dbReference>
<gene>
    <name evidence="7" type="ORF">SAMN04488090_4989</name>
</gene>
<evidence type="ECO:0000259" key="5">
    <source>
        <dbReference type="PROSITE" id="PS50043"/>
    </source>
</evidence>
<reference evidence="7 8" key="1">
    <citation type="submission" date="2016-10" db="EMBL/GenBank/DDBJ databases">
        <authorList>
            <person name="de Groot N.N."/>
        </authorList>
    </citation>
    <scope>NUCLEOTIDE SEQUENCE [LARGE SCALE GENOMIC DNA]</scope>
    <source>
        <strain evidence="7 8">DSM 21668</strain>
    </source>
</reference>
<accession>A0A1G9YMD8</accession>
<feature type="modified residue" description="4-aspartylphosphate" evidence="4">
    <location>
        <position position="69"/>
    </location>
</feature>
<dbReference type="InterPro" id="IPR011006">
    <property type="entry name" value="CheY-like_superfamily"/>
</dbReference>
<dbReference type="Gene3D" id="3.40.50.2300">
    <property type="match status" value="1"/>
</dbReference>
<name>A0A1G9YMD8_9BACT</name>
<evidence type="ECO:0000259" key="6">
    <source>
        <dbReference type="PROSITE" id="PS50110"/>
    </source>
</evidence>
<dbReference type="Gene3D" id="1.10.10.10">
    <property type="entry name" value="Winged helix-like DNA-binding domain superfamily/Winged helix DNA-binding domain"/>
    <property type="match status" value="1"/>
</dbReference>
<dbReference type="Proteomes" id="UP000198901">
    <property type="component" value="Unassembled WGS sequence"/>
</dbReference>
<dbReference type="PROSITE" id="PS50110">
    <property type="entry name" value="RESPONSE_REGULATORY"/>
    <property type="match status" value="1"/>
</dbReference>
<dbReference type="GO" id="GO:0006355">
    <property type="term" value="P:regulation of DNA-templated transcription"/>
    <property type="evidence" value="ECO:0007669"/>
    <property type="project" value="InterPro"/>
</dbReference>
<dbReference type="OrthoDB" id="9797341at2"/>
<proteinExistence type="predicted"/>
<feature type="domain" description="HTH luxR-type" evidence="5">
    <location>
        <begin position="152"/>
        <end position="217"/>
    </location>
</feature>
<dbReference type="InterPro" id="IPR036388">
    <property type="entry name" value="WH-like_DNA-bd_sf"/>
</dbReference>
<evidence type="ECO:0000313" key="7">
    <source>
        <dbReference type="EMBL" id="SDN10182.1"/>
    </source>
</evidence>
<organism evidence="7 8">
    <name type="scientific">Siphonobacter aquaeclarae</name>
    <dbReference type="NCBI Taxonomy" id="563176"/>
    <lineage>
        <taxon>Bacteria</taxon>
        <taxon>Pseudomonadati</taxon>
        <taxon>Bacteroidota</taxon>
        <taxon>Cytophagia</taxon>
        <taxon>Cytophagales</taxon>
        <taxon>Cytophagaceae</taxon>
        <taxon>Siphonobacter</taxon>
    </lineage>
</organism>
<sequence>MIDFSSFEQLPTKGIAVILDDHSLFAESFSVFLEKTGIFKSVFVFTDDSKANSFLLRLSGNMHVFVFLDYYLKEKTGLPLISEFKRIYKPLSLIIISSMTNPMLIEHVMIHPIDGFLGKSSEASEIIQCIKMICQQGRYVSPRIEEMRLERNQPGTIPFTDREIEILGYFAEGLSVIRTAEKMNLSSHTIVSHRRRMMAKAKVKSITELLWFARKLDLI</sequence>
<dbReference type="InterPro" id="IPR000792">
    <property type="entry name" value="Tscrpt_reg_LuxR_C"/>
</dbReference>
<keyword evidence="3" id="KW-0804">Transcription</keyword>
<evidence type="ECO:0000256" key="3">
    <source>
        <dbReference type="ARBA" id="ARBA00023163"/>
    </source>
</evidence>
<dbReference type="AlphaFoldDB" id="A0A1G9YMD8"/>
<dbReference type="PRINTS" id="PR00038">
    <property type="entry name" value="HTHLUXR"/>
</dbReference>
<dbReference type="PANTHER" id="PTHR44688">
    <property type="entry name" value="DNA-BINDING TRANSCRIPTIONAL ACTIVATOR DEVR_DOSR"/>
    <property type="match status" value="1"/>
</dbReference>